<evidence type="ECO:0000256" key="2">
    <source>
        <dbReference type="ARBA" id="ARBA00005467"/>
    </source>
</evidence>
<dbReference type="HOGENOM" id="CLU_1126241_0_0_1"/>
<evidence type="ECO:0000256" key="3">
    <source>
        <dbReference type="ARBA" id="ARBA00022692"/>
    </source>
</evidence>
<dbReference type="RefSeq" id="XP_005775340.1">
    <property type="nucleotide sequence ID" value="XM_005775283.1"/>
</dbReference>
<dbReference type="EnsemblProtists" id="EOD22911">
    <property type="protein sequence ID" value="EOD22911"/>
    <property type="gene ID" value="EMIHUDRAFT_447720"/>
</dbReference>
<evidence type="ECO:0000313" key="7">
    <source>
        <dbReference type="EnsemblProtists" id="EOD22911"/>
    </source>
</evidence>
<sequence>MSGGYVAPSLGSADAEGFMAQLAQAPGSSLASNAYGGSAASGNGSSSYAATATNSSYASAGFGSAARPAEAMSGALALLVYLIPGLFTGSEYVPTFVAVVMLSALDLWTVKNVTGRLLVGLRWWNEVDEASGRSHWRFESFEEQRFVHATDSTVFWTALFVAPALWLLLALGCVLTLKLHWLVLVVVCLGMTGINVYGYVKCKKDARKKIAALSGSVAQEYGGQILARGMRLWQGGAQQGERQKVPG</sequence>
<keyword evidence="5 6" id="KW-0472">Membrane</keyword>
<proteinExistence type="inferred from homology"/>
<dbReference type="AlphaFoldDB" id="A0A0D3JHC6"/>
<dbReference type="PaxDb" id="2903-EOD22911"/>
<comment type="similarity">
    <text evidence="2 6">Belongs to the TVP23 family.</text>
</comment>
<dbReference type="GeneID" id="17268458"/>
<organism evidence="7 8">
    <name type="scientific">Emiliania huxleyi (strain CCMP1516)</name>
    <dbReference type="NCBI Taxonomy" id="280463"/>
    <lineage>
        <taxon>Eukaryota</taxon>
        <taxon>Haptista</taxon>
        <taxon>Haptophyta</taxon>
        <taxon>Prymnesiophyceae</taxon>
        <taxon>Isochrysidales</taxon>
        <taxon>Noelaerhabdaceae</taxon>
        <taxon>Emiliania</taxon>
    </lineage>
</organism>
<reference evidence="8" key="1">
    <citation type="journal article" date="2013" name="Nature">
        <title>Pan genome of the phytoplankton Emiliania underpins its global distribution.</title>
        <authorList>
            <person name="Read B.A."/>
            <person name="Kegel J."/>
            <person name="Klute M.J."/>
            <person name="Kuo A."/>
            <person name="Lefebvre S.C."/>
            <person name="Maumus F."/>
            <person name="Mayer C."/>
            <person name="Miller J."/>
            <person name="Monier A."/>
            <person name="Salamov A."/>
            <person name="Young J."/>
            <person name="Aguilar M."/>
            <person name="Claverie J.M."/>
            <person name="Frickenhaus S."/>
            <person name="Gonzalez K."/>
            <person name="Herman E.K."/>
            <person name="Lin Y.C."/>
            <person name="Napier J."/>
            <person name="Ogata H."/>
            <person name="Sarno A.F."/>
            <person name="Shmutz J."/>
            <person name="Schroeder D."/>
            <person name="de Vargas C."/>
            <person name="Verret F."/>
            <person name="von Dassow P."/>
            <person name="Valentin K."/>
            <person name="Van de Peer Y."/>
            <person name="Wheeler G."/>
            <person name="Dacks J.B."/>
            <person name="Delwiche C.F."/>
            <person name="Dyhrman S.T."/>
            <person name="Glockner G."/>
            <person name="John U."/>
            <person name="Richards T."/>
            <person name="Worden A.Z."/>
            <person name="Zhang X."/>
            <person name="Grigoriev I.V."/>
            <person name="Allen A.E."/>
            <person name="Bidle K."/>
            <person name="Borodovsky M."/>
            <person name="Bowler C."/>
            <person name="Brownlee C."/>
            <person name="Cock J.M."/>
            <person name="Elias M."/>
            <person name="Gladyshev V.N."/>
            <person name="Groth M."/>
            <person name="Guda C."/>
            <person name="Hadaegh A."/>
            <person name="Iglesias-Rodriguez M.D."/>
            <person name="Jenkins J."/>
            <person name="Jones B.M."/>
            <person name="Lawson T."/>
            <person name="Leese F."/>
            <person name="Lindquist E."/>
            <person name="Lobanov A."/>
            <person name="Lomsadze A."/>
            <person name="Malik S.B."/>
            <person name="Marsh M.E."/>
            <person name="Mackinder L."/>
            <person name="Mock T."/>
            <person name="Mueller-Roeber B."/>
            <person name="Pagarete A."/>
            <person name="Parker M."/>
            <person name="Probert I."/>
            <person name="Quesneville H."/>
            <person name="Raines C."/>
            <person name="Rensing S.A."/>
            <person name="Riano-Pachon D.M."/>
            <person name="Richier S."/>
            <person name="Rokitta S."/>
            <person name="Shiraiwa Y."/>
            <person name="Soanes D.M."/>
            <person name="van der Giezen M."/>
            <person name="Wahlund T.M."/>
            <person name="Williams B."/>
            <person name="Wilson W."/>
            <person name="Wolfe G."/>
            <person name="Wurch L.L."/>
        </authorList>
    </citation>
    <scope>NUCLEOTIDE SEQUENCE</scope>
</reference>
<keyword evidence="3 6" id="KW-0812">Transmembrane</keyword>
<keyword evidence="8" id="KW-1185">Reference proteome</keyword>
<dbReference type="InterPro" id="IPR008564">
    <property type="entry name" value="TVP23-like"/>
</dbReference>
<evidence type="ECO:0000313" key="8">
    <source>
        <dbReference type="Proteomes" id="UP000013827"/>
    </source>
</evidence>
<accession>A0A0D3JHC6</accession>
<evidence type="ECO:0000256" key="4">
    <source>
        <dbReference type="ARBA" id="ARBA00022989"/>
    </source>
</evidence>
<dbReference type="GO" id="GO:0009306">
    <property type="term" value="P:protein secretion"/>
    <property type="evidence" value="ECO:0007669"/>
    <property type="project" value="TreeGrafter"/>
</dbReference>
<evidence type="ECO:0000256" key="1">
    <source>
        <dbReference type="ARBA" id="ARBA00004141"/>
    </source>
</evidence>
<dbReference type="KEGG" id="ehx:EMIHUDRAFT_447720"/>
<keyword evidence="4 6" id="KW-1133">Transmembrane helix</keyword>
<dbReference type="GO" id="GO:0000139">
    <property type="term" value="C:Golgi membrane"/>
    <property type="evidence" value="ECO:0007669"/>
    <property type="project" value="TreeGrafter"/>
</dbReference>
<dbReference type="PANTHER" id="PTHR13019:SF7">
    <property type="entry name" value="GOLGI APPARATUS MEMBRANE PROTEIN TVP23"/>
    <property type="match status" value="1"/>
</dbReference>
<dbReference type="Proteomes" id="UP000013827">
    <property type="component" value="Unassembled WGS sequence"/>
</dbReference>
<evidence type="ECO:0000256" key="5">
    <source>
        <dbReference type="ARBA" id="ARBA00023136"/>
    </source>
</evidence>
<feature type="transmembrane region" description="Helical" evidence="6">
    <location>
        <begin position="154"/>
        <end position="175"/>
    </location>
</feature>
<dbReference type="PANTHER" id="PTHR13019">
    <property type="entry name" value="GOLGI APPARATUS MEMBRANE PROTEIN TVP23"/>
    <property type="match status" value="1"/>
</dbReference>
<reference evidence="7" key="2">
    <citation type="submission" date="2024-10" db="UniProtKB">
        <authorList>
            <consortium name="EnsemblProtists"/>
        </authorList>
    </citation>
    <scope>IDENTIFICATION</scope>
</reference>
<name>A0A0D3JHC6_EMIH1</name>
<evidence type="ECO:0000256" key="6">
    <source>
        <dbReference type="RuleBase" id="RU361206"/>
    </source>
</evidence>
<protein>
    <recommendedName>
        <fullName evidence="6">Golgi apparatus membrane protein TVP23 homolog</fullName>
    </recommendedName>
</protein>
<dbReference type="eggNOG" id="KOG3195">
    <property type="taxonomic scope" value="Eukaryota"/>
</dbReference>
<comment type="subcellular location">
    <subcellularLocation>
        <location evidence="1 6">Membrane</location>
        <topology evidence="1 6">Multi-pass membrane protein</topology>
    </subcellularLocation>
</comment>
<dbReference type="Pfam" id="PF05832">
    <property type="entry name" value="DUF846"/>
    <property type="match status" value="1"/>
</dbReference>
<feature type="transmembrane region" description="Helical" evidence="6">
    <location>
        <begin position="181"/>
        <end position="200"/>
    </location>
</feature>
<dbReference type="GO" id="GO:0016192">
    <property type="term" value="P:vesicle-mediated transport"/>
    <property type="evidence" value="ECO:0007669"/>
    <property type="project" value="TreeGrafter"/>
</dbReference>
<dbReference type="STRING" id="2903.R1EIX2"/>